<dbReference type="PANTHER" id="PTHR12822:SF2">
    <property type="entry name" value="PROTEIN YIPF"/>
    <property type="match status" value="1"/>
</dbReference>
<keyword evidence="3 6" id="KW-0812">Transmembrane</keyword>
<evidence type="ECO:0000256" key="3">
    <source>
        <dbReference type="ARBA" id="ARBA00022692"/>
    </source>
</evidence>
<accession>A0AAD9ILI7</accession>
<dbReference type="PANTHER" id="PTHR12822">
    <property type="entry name" value="PROTEIN YIPF"/>
    <property type="match status" value="1"/>
</dbReference>
<protein>
    <recommendedName>
        <fullName evidence="6">Protein YIP</fullName>
    </recommendedName>
</protein>
<dbReference type="AlphaFoldDB" id="A0AAD9ILI7"/>
<dbReference type="GO" id="GO:0016192">
    <property type="term" value="P:vesicle-mediated transport"/>
    <property type="evidence" value="ECO:0007669"/>
    <property type="project" value="InterPro"/>
</dbReference>
<evidence type="ECO:0000313" key="9">
    <source>
        <dbReference type="EMBL" id="KAK2080779.1"/>
    </source>
</evidence>
<dbReference type="GO" id="GO:0031267">
    <property type="term" value="F:small GTPase binding"/>
    <property type="evidence" value="ECO:0007669"/>
    <property type="project" value="InterPro"/>
</dbReference>
<feature type="compositionally biased region" description="Low complexity" evidence="7">
    <location>
        <begin position="22"/>
        <end position="48"/>
    </location>
</feature>
<comment type="similarity">
    <text evidence="2 6">Belongs to the YIP1 family.</text>
</comment>
<reference evidence="9" key="1">
    <citation type="submission" date="2021-01" db="EMBL/GenBank/DDBJ databases">
        <authorList>
            <person name="Eckstrom K.M.E."/>
        </authorList>
    </citation>
    <scope>NUCLEOTIDE SEQUENCE</scope>
    <source>
        <strain evidence="9">UVCC 0001</strain>
    </source>
</reference>
<organism evidence="9 10">
    <name type="scientific">Prototheca wickerhamii</name>
    <dbReference type="NCBI Taxonomy" id="3111"/>
    <lineage>
        <taxon>Eukaryota</taxon>
        <taxon>Viridiplantae</taxon>
        <taxon>Chlorophyta</taxon>
        <taxon>core chlorophytes</taxon>
        <taxon>Trebouxiophyceae</taxon>
        <taxon>Chlorellales</taxon>
        <taxon>Chlorellaceae</taxon>
        <taxon>Prototheca</taxon>
    </lineage>
</organism>
<keyword evidence="10" id="KW-1185">Reference proteome</keyword>
<evidence type="ECO:0000313" key="10">
    <source>
        <dbReference type="Proteomes" id="UP001255856"/>
    </source>
</evidence>
<dbReference type="GO" id="GO:0000139">
    <property type="term" value="C:Golgi membrane"/>
    <property type="evidence" value="ECO:0007669"/>
    <property type="project" value="UniProtKB-SubCell"/>
</dbReference>
<evidence type="ECO:0000256" key="4">
    <source>
        <dbReference type="ARBA" id="ARBA00022989"/>
    </source>
</evidence>
<dbReference type="InterPro" id="IPR006977">
    <property type="entry name" value="Yip1_dom"/>
</dbReference>
<feature type="domain" description="Yip1" evidence="8">
    <location>
        <begin position="85"/>
        <end position="254"/>
    </location>
</feature>
<sequence>MGGFKRDVSGRIGPPPSGGGVPSASSDTSRLLAPGAPSSAPLPGAAPAPLEDPTRYAFYNIRRYRTYFNVDTSDVLSRIMRAMLLFFRGDFIEQISPNPDLYGPFWVASTLVFVSAVTGNCASYLAWRRAHGGDAASSASVWYGDINKVGGSMGLVYGYVGVIGLLVYCVLRYLKAGVPLAHVWCTYGYALAVFIPMAVVCVVPVDVVRWVVVGVATFTSGLFILGTLRAAVIEAAGAKAVPLFLGMAALHAGLGLALKLYFFRYTIKS</sequence>
<evidence type="ECO:0000256" key="7">
    <source>
        <dbReference type="SAM" id="MobiDB-lite"/>
    </source>
</evidence>
<feature type="transmembrane region" description="Helical" evidence="6">
    <location>
        <begin position="156"/>
        <end position="174"/>
    </location>
</feature>
<comment type="caution">
    <text evidence="9">The sequence shown here is derived from an EMBL/GenBank/DDBJ whole genome shotgun (WGS) entry which is preliminary data.</text>
</comment>
<name>A0AAD9ILI7_PROWI</name>
<evidence type="ECO:0000256" key="5">
    <source>
        <dbReference type="ARBA" id="ARBA00023136"/>
    </source>
</evidence>
<feature type="transmembrane region" description="Helical" evidence="6">
    <location>
        <begin position="105"/>
        <end position="127"/>
    </location>
</feature>
<dbReference type="Pfam" id="PF04893">
    <property type="entry name" value="Yip1"/>
    <property type="match status" value="1"/>
</dbReference>
<proteinExistence type="inferred from homology"/>
<keyword evidence="4 6" id="KW-1133">Transmembrane helix</keyword>
<gene>
    <name evidence="9" type="ORF">QBZ16_000633</name>
</gene>
<evidence type="ECO:0000259" key="8">
    <source>
        <dbReference type="Pfam" id="PF04893"/>
    </source>
</evidence>
<feature type="region of interest" description="Disordered" evidence="7">
    <location>
        <begin position="1"/>
        <end position="48"/>
    </location>
</feature>
<feature type="transmembrane region" description="Helical" evidence="6">
    <location>
        <begin position="210"/>
        <end position="231"/>
    </location>
</feature>
<evidence type="ECO:0000256" key="2">
    <source>
        <dbReference type="ARBA" id="ARBA00010596"/>
    </source>
</evidence>
<evidence type="ECO:0000256" key="1">
    <source>
        <dbReference type="ARBA" id="ARBA00004141"/>
    </source>
</evidence>
<evidence type="ECO:0000256" key="6">
    <source>
        <dbReference type="RuleBase" id="RU361264"/>
    </source>
</evidence>
<dbReference type="InterPro" id="IPR039765">
    <property type="entry name" value="Yip5/YIPF1/YIPF2"/>
</dbReference>
<comment type="subcellular location">
    <subcellularLocation>
        <location evidence="6">Golgi apparatus membrane</location>
        <topology evidence="6">Multi-pass membrane protein</topology>
    </subcellularLocation>
    <subcellularLocation>
        <location evidence="1">Membrane</location>
        <topology evidence="1">Multi-pass membrane protein</topology>
    </subcellularLocation>
</comment>
<feature type="transmembrane region" description="Helical" evidence="6">
    <location>
        <begin position="180"/>
        <end position="203"/>
    </location>
</feature>
<feature type="transmembrane region" description="Helical" evidence="6">
    <location>
        <begin position="243"/>
        <end position="263"/>
    </location>
</feature>
<dbReference type="Proteomes" id="UP001255856">
    <property type="component" value="Unassembled WGS sequence"/>
</dbReference>
<dbReference type="EMBL" id="JASFZW010000001">
    <property type="protein sequence ID" value="KAK2080779.1"/>
    <property type="molecule type" value="Genomic_DNA"/>
</dbReference>
<keyword evidence="5 6" id="KW-0472">Membrane</keyword>